<keyword evidence="2" id="KW-1185">Reference proteome</keyword>
<gene>
    <name evidence="1" type="ORF">EDB95_4850</name>
</gene>
<organism evidence="1 2">
    <name type="scientific">Dinghuibacter silviterrae</name>
    <dbReference type="NCBI Taxonomy" id="1539049"/>
    <lineage>
        <taxon>Bacteria</taxon>
        <taxon>Pseudomonadati</taxon>
        <taxon>Bacteroidota</taxon>
        <taxon>Chitinophagia</taxon>
        <taxon>Chitinophagales</taxon>
        <taxon>Chitinophagaceae</taxon>
        <taxon>Dinghuibacter</taxon>
    </lineage>
</organism>
<dbReference type="Proteomes" id="UP000294498">
    <property type="component" value="Unassembled WGS sequence"/>
</dbReference>
<evidence type="ECO:0000313" key="2">
    <source>
        <dbReference type="Proteomes" id="UP000294498"/>
    </source>
</evidence>
<dbReference type="EMBL" id="SODV01000002">
    <property type="protein sequence ID" value="TDW97013.1"/>
    <property type="molecule type" value="Genomic_DNA"/>
</dbReference>
<evidence type="ECO:0000313" key="1">
    <source>
        <dbReference type="EMBL" id="TDW97013.1"/>
    </source>
</evidence>
<dbReference type="PROSITE" id="PS51257">
    <property type="entry name" value="PROKAR_LIPOPROTEIN"/>
    <property type="match status" value="1"/>
</dbReference>
<dbReference type="Gene3D" id="1.25.40.10">
    <property type="entry name" value="Tetratricopeptide repeat domain"/>
    <property type="match status" value="1"/>
</dbReference>
<comment type="caution">
    <text evidence="1">The sequence shown here is derived from an EMBL/GenBank/DDBJ whole genome shotgun (WGS) entry which is preliminary data.</text>
</comment>
<dbReference type="InterPro" id="IPR011990">
    <property type="entry name" value="TPR-like_helical_dom_sf"/>
</dbReference>
<name>A0A4R8DH42_9BACT</name>
<reference evidence="1 2" key="1">
    <citation type="submission" date="2019-03" db="EMBL/GenBank/DDBJ databases">
        <title>Genomic Encyclopedia of Type Strains, Phase IV (KMG-IV): sequencing the most valuable type-strain genomes for metagenomic binning, comparative biology and taxonomic classification.</title>
        <authorList>
            <person name="Goeker M."/>
        </authorList>
    </citation>
    <scope>NUCLEOTIDE SEQUENCE [LARGE SCALE GENOMIC DNA]</scope>
    <source>
        <strain evidence="1 2">DSM 100059</strain>
    </source>
</reference>
<protein>
    <recommendedName>
        <fullName evidence="3">Tetratricopeptide repeat protein</fullName>
    </recommendedName>
</protein>
<proteinExistence type="predicted"/>
<dbReference type="AlphaFoldDB" id="A0A4R8DH42"/>
<dbReference type="RefSeq" id="WP_162852765.1">
    <property type="nucleotide sequence ID" value="NZ_SODV01000002.1"/>
</dbReference>
<evidence type="ECO:0008006" key="3">
    <source>
        <dbReference type="Google" id="ProtNLM"/>
    </source>
</evidence>
<sequence>MRLSALPLFLPAVFACQLRRDPVLSTSALYNIDSVRVAVAASRGDSTHWDSYRLAADSASSWTAGAGTLKNILRRAPSSQGYFDLGLVLLNGGQYAEAARALDIARQLGYAPQAEVWCRLAEAYAEAEVRDDSIRTDVQSNADRAIDCVRNAIKLGCVRPERFVREKEYRQVAYTDGFYPAYIAALSTDKRKGLWRAFKAGFTDLPLPLSIDTSWIGNHIDSDGVGLFFYFQPFIPSIGKPLFSRVKTDVFFSVGKVAENPAYTAFIYRDFFLLEDDPLEMDTARTATQKAVRDGATYYLVTYTPSGIPIDKMVVAGHLGLYKPMKMFRMTPSMDFTVSDLVSRFPPGGELPLSSAVENVQHYRIDDAGHIVKAPLGAGATGGM</sequence>
<accession>A0A4R8DH42</accession>